<protein>
    <recommendedName>
        <fullName evidence="5">Acid phosphatase</fullName>
    </recommendedName>
</protein>
<dbReference type="SUPFAM" id="SSF53254">
    <property type="entry name" value="Phosphoglycerate mutase-like"/>
    <property type="match status" value="1"/>
</dbReference>
<evidence type="ECO:0000256" key="1">
    <source>
        <dbReference type="ARBA" id="ARBA00000032"/>
    </source>
</evidence>
<evidence type="ECO:0000256" key="2">
    <source>
        <dbReference type="ARBA" id="ARBA00005375"/>
    </source>
</evidence>
<comment type="caution">
    <text evidence="3">The sequence shown here is derived from an EMBL/GenBank/DDBJ whole genome shotgun (WGS) entry which is preliminary data.</text>
</comment>
<dbReference type="Proteomes" id="UP000801492">
    <property type="component" value="Unassembled WGS sequence"/>
</dbReference>
<proteinExistence type="inferred from homology"/>
<dbReference type="Pfam" id="PF00328">
    <property type="entry name" value="His_Phos_2"/>
    <property type="match status" value="1"/>
</dbReference>
<evidence type="ECO:0008006" key="5">
    <source>
        <dbReference type="Google" id="ProtNLM"/>
    </source>
</evidence>
<dbReference type="InterPro" id="IPR029033">
    <property type="entry name" value="His_PPase_superfam"/>
</dbReference>
<accession>A0A8K0CCI4</accession>
<sequence>MKIYYFTILCVLILKEQHVATDTLKLVHVLFRHGDRTPTQTYTNDPHKYWPEGWGQLTNKGKQEMYNFGLMLRETYKTFLSEYYSPNDLLVMSSYADRNLMSAQMVLAGLYPPVKEQIWNPDLLWQPIPVKYLPRSLDNIIAQKRKCQLYDAAIEAAYKSEDVQKIDKENQDLYRYLTENTGEEVNNIAKVETLYNTFNIEMIHNLSLPKWIDNLSMDNLRTIAAKHLALFSDTTFMKRLKGGPFLKQVISRMSQKSQNNLKPDLRLILYSGHDLTIVTVMRTLGFGELLKPDYAASLIFELHQMNNNYEVKLLYKANITETSQLELKFCPSPCLLSDFINGLDMVLPVDWEEECVNGVNKTLN</sequence>
<dbReference type="InterPro" id="IPR033379">
    <property type="entry name" value="Acid_Pase_AS"/>
</dbReference>
<dbReference type="PROSITE" id="PS00616">
    <property type="entry name" value="HIS_ACID_PHOSPHAT_1"/>
    <property type="match status" value="1"/>
</dbReference>
<dbReference type="Gene3D" id="3.40.50.1240">
    <property type="entry name" value="Phosphoglycerate mutase-like"/>
    <property type="match status" value="1"/>
</dbReference>
<evidence type="ECO:0000313" key="3">
    <source>
        <dbReference type="EMBL" id="KAF2883594.1"/>
    </source>
</evidence>
<dbReference type="InterPro" id="IPR000560">
    <property type="entry name" value="His_Pase_clade-2"/>
</dbReference>
<keyword evidence="4" id="KW-1185">Reference proteome</keyword>
<comment type="catalytic activity">
    <reaction evidence="1">
        <text>a phosphate monoester + H2O = an alcohol + phosphate</text>
        <dbReference type="Rhea" id="RHEA:15017"/>
        <dbReference type="ChEBI" id="CHEBI:15377"/>
        <dbReference type="ChEBI" id="CHEBI:30879"/>
        <dbReference type="ChEBI" id="CHEBI:43474"/>
        <dbReference type="ChEBI" id="CHEBI:67140"/>
        <dbReference type="EC" id="3.1.3.2"/>
    </reaction>
</comment>
<dbReference type="InterPro" id="IPR050645">
    <property type="entry name" value="Histidine_acid_phosphatase"/>
</dbReference>
<comment type="similarity">
    <text evidence="2">Belongs to the histidine acid phosphatase family.</text>
</comment>
<reference evidence="3" key="1">
    <citation type="submission" date="2019-08" db="EMBL/GenBank/DDBJ databases">
        <title>The genome of the North American firefly Photinus pyralis.</title>
        <authorList>
            <consortium name="Photinus pyralis genome working group"/>
            <person name="Fallon T.R."/>
            <person name="Sander Lower S.E."/>
            <person name="Weng J.-K."/>
        </authorList>
    </citation>
    <scope>NUCLEOTIDE SEQUENCE</scope>
    <source>
        <strain evidence="3">TRF0915ILg1</strain>
        <tissue evidence="3">Whole body</tissue>
    </source>
</reference>
<dbReference type="GO" id="GO:0003993">
    <property type="term" value="F:acid phosphatase activity"/>
    <property type="evidence" value="ECO:0007669"/>
    <property type="project" value="UniProtKB-EC"/>
</dbReference>
<dbReference type="OrthoDB" id="258392at2759"/>
<dbReference type="EMBL" id="VTPC01090353">
    <property type="protein sequence ID" value="KAF2883594.1"/>
    <property type="molecule type" value="Genomic_DNA"/>
</dbReference>
<organism evidence="3 4">
    <name type="scientific">Ignelater luminosus</name>
    <name type="common">Cucubano</name>
    <name type="synonym">Pyrophorus luminosus</name>
    <dbReference type="NCBI Taxonomy" id="2038154"/>
    <lineage>
        <taxon>Eukaryota</taxon>
        <taxon>Metazoa</taxon>
        <taxon>Ecdysozoa</taxon>
        <taxon>Arthropoda</taxon>
        <taxon>Hexapoda</taxon>
        <taxon>Insecta</taxon>
        <taxon>Pterygota</taxon>
        <taxon>Neoptera</taxon>
        <taxon>Endopterygota</taxon>
        <taxon>Coleoptera</taxon>
        <taxon>Polyphaga</taxon>
        <taxon>Elateriformia</taxon>
        <taxon>Elateroidea</taxon>
        <taxon>Elateridae</taxon>
        <taxon>Agrypninae</taxon>
        <taxon>Pyrophorini</taxon>
        <taxon>Ignelater</taxon>
    </lineage>
</organism>
<dbReference type="AlphaFoldDB" id="A0A8K0CCI4"/>
<evidence type="ECO:0000313" key="4">
    <source>
        <dbReference type="Proteomes" id="UP000801492"/>
    </source>
</evidence>
<dbReference type="CDD" id="cd07061">
    <property type="entry name" value="HP_HAP_like"/>
    <property type="match status" value="1"/>
</dbReference>
<name>A0A8K0CCI4_IGNLU</name>
<dbReference type="PANTHER" id="PTHR11567">
    <property type="entry name" value="ACID PHOSPHATASE-RELATED"/>
    <property type="match status" value="1"/>
</dbReference>
<gene>
    <name evidence="3" type="ORF">ILUMI_22589</name>
</gene>
<dbReference type="PANTHER" id="PTHR11567:SF19">
    <property type="entry name" value="GH19849P"/>
    <property type="match status" value="1"/>
</dbReference>